<organism evidence="2 3">
    <name type="scientific">Alligator mississippiensis</name>
    <name type="common">American alligator</name>
    <dbReference type="NCBI Taxonomy" id="8496"/>
    <lineage>
        <taxon>Eukaryota</taxon>
        <taxon>Metazoa</taxon>
        <taxon>Chordata</taxon>
        <taxon>Craniata</taxon>
        <taxon>Vertebrata</taxon>
        <taxon>Euteleostomi</taxon>
        <taxon>Archelosauria</taxon>
        <taxon>Archosauria</taxon>
        <taxon>Crocodylia</taxon>
        <taxon>Alligatoridae</taxon>
        <taxon>Alligatorinae</taxon>
        <taxon>Alligator</taxon>
    </lineage>
</organism>
<gene>
    <name evidence="2" type="ORF">Y1Q_0017562</name>
</gene>
<evidence type="ECO:0000313" key="3">
    <source>
        <dbReference type="Proteomes" id="UP000050525"/>
    </source>
</evidence>
<keyword evidence="3" id="KW-1185">Reference proteome</keyword>
<sequence length="119" mass="13278">MTEPSSRKEGFKKCRSATFSIDGFSFTIVANETGDKNARPLSRFARSKSQNCLWNTIIGGLTGNLKERPKPTIISDPRPPEEILADELPPVDSPEALVKTSFRFEAYKHVLFVLDCAFV</sequence>
<dbReference type="AlphaFoldDB" id="A0A151P2F4"/>
<proteinExistence type="predicted"/>
<name>A0A151P2F4_ALLMI</name>
<reference evidence="2 3" key="1">
    <citation type="journal article" date="2012" name="Genome Biol.">
        <title>Sequencing three crocodilian genomes to illuminate the evolution of archosaurs and amniotes.</title>
        <authorList>
            <person name="St John J.A."/>
            <person name="Braun E.L."/>
            <person name="Isberg S.R."/>
            <person name="Miles L.G."/>
            <person name="Chong A.Y."/>
            <person name="Gongora J."/>
            <person name="Dalzell P."/>
            <person name="Moran C."/>
            <person name="Bed'hom B."/>
            <person name="Abzhanov A."/>
            <person name="Burgess S.C."/>
            <person name="Cooksey A.M."/>
            <person name="Castoe T.A."/>
            <person name="Crawford N.G."/>
            <person name="Densmore L.D."/>
            <person name="Drew J.C."/>
            <person name="Edwards S.V."/>
            <person name="Faircloth B.C."/>
            <person name="Fujita M.K."/>
            <person name="Greenwold M.J."/>
            <person name="Hoffmann F.G."/>
            <person name="Howard J.M."/>
            <person name="Iguchi T."/>
            <person name="Janes D.E."/>
            <person name="Khan S.Y."/>
            <person name="Kohno S."/>
            <person name="de Koning A.J."/>
            <person name="Lance S.L."/>
            <person name="McCarthy F.M."/>
            <person name="McCormack J.E."/>
            <person name="Merchant M.E."/>
            <person name="Peterson D.G."/>
            <person name="Pollock D.D."/>
            <person name="Pourmand N."/>
            <person name="Raney B.J."/>
            <person name="Roessler K.A."/>
            <person name="Sanford J.R."/>
            <person name="Sawyer R.H."/>
            <person name="Schmidt C.J."/>
            <person name="Triplett E.W."/>
            <person name="Tuberville T.D."/>
            <person name="Venegas-Anaya M."/>
            <person name="Howard J.T."/>
            <person name="Jarvis E.D."/>
            <person name="Guillette L.J.Jr."/>
            <person name="Glenn T.C."/>
            <person name="Green R.E."/>
            <person name="Ray D.A."/>
        </authorList>
    </citation>
    <scope>NUCLEOTIDE SEQUENCE [LARGE SCALE GENOMIC DNA]</scope>
    <source>
        <strain evidence="2">KSC_2009_1</strain>
    </source>
</reference>
<evidence type="ECO:0008006" key="4">
    <source>
        <dbReference type="Google" id="ProtNLM"/>
    </source>
</evidence>
<feature type="region of interest" description="Disordered" evidence="1">
    <location>
        <begin position="68"/>
        <end position="88"/>
    </location>
</feature>
<dbReference type="Proteomes" id="UP000050525">
    <property type="component" value="Unassembled WGS sequence"/>
</dbReference>
<comment type="caution">
    <text evidence="2">The sequence shown here is derived from an EMBL/GenBank/DDBJ whole genome shotgun (WGS) entry which is preliminary data.</text>
</comment>
<dbReference type="EMBL" id="AKHW03001210">
    <property type="protein sequence ID" value="KYO43252.1"/>
    <property type="molecule type" value="Genomic_DNA"/>
</dbReference>
<dbReference type="STRING" id="8496.A0A151P2F4"/>
<accession>A0A151P2F4</accession>
<evidence type="ECO:0000313" key="2">
    <source>
        <dbReference type="EMBL" id="KYO43252.1"/>
    </source>
</evidence>
<protein>
    <recommendedName>
        <fullName evidence="4">Calcium/calmodulin-dependent 3',5'-cyclic nucleotide phosphodiesterase 1C</fullName>
    </recommendedName>
</protein>
<evidence type="ECO:0000256" key="1">
    <source>
        <dbReference type="SAM" id="MobiDB-lite"/>
    </source>
</evidence>